<organism evidence="3 4">
    <name type="scientific">Pseudobutyrivibrio ruminis</name>
    <dbReference type="NCBI Taxonomy" id="46206"/>
    <lineage>
        <taxon>Bacteria</taxon>
        <taxon>Bacillati</taxon>
        <taxon>Bacillota</taxon>
        <taxon>Clostridia</taxon>
        <taxon>Lachnospirales</taxon>
        <taxon>Lachnospiraceae</taxon>
        <taxon>Pseudobutyrivibrio</taxon>
    </lineage>
</organism>
<dbReference type="SUPFAM" id="SSF52540">
    <property type="entry name" value="P-loop containing nucleoside triphosphate hydrolases"/>
    <property type="match status" value="1"/>
</dbReference>
<dbReference type="InterPro" id="IPR001482">
    <property type="entry name" value="T2SS/T4SS_dom"/>
</dbReference>
<dbReference type="RefSeq" id="WP_090155800.1">
    <property type="nucleotide sequence ID" value="NZ_PDYF01000012.1"/>
</dbReference>
<dbReference type="Gene3D" id="3.30.450.380">
    <property type="match status" value="1"/>
</dbReference>
<sequence>MEQDRRLATQEKPLLNMLAEAGQPYISEANRTEEDDKALIWNCTVKTDRTHISQQRFDYIYKDVMTYLSEQEKYMFKDFQTNARPKEEFFKVVADYLIRYFPSEMKNENDFNAMMKRLDLAVYGFDVLQPLIDNPDTSDIKICGPFDIRVRVKGKAYKSNTTFFSNSDLRRFIDGIGYRNYVEIASEPVTTFTDDHDKNYILRFVVSNPIVNAPDYPYMHIRKVPKDKPNFDELIRRGLLTEDIKTYLIDRAKNSRAIVIAGPPGSGKSTILNALIEYIPKTLETLIIQENDELTTKQSGFMFKHVTHGLEKDAQGKRIPPVTLEELGRYALVEGCNVFIIGEVKGGEMRAAMTLLNAGGRFMTTVHSISAMDTLDKLADLVKYGSTYSLNEARRMLKSIDTVVYAEGYKVREIVEIKGYDDDTKQYNFDYIYKYPGK</sequence>
<protein>
    <submittedName>
        <fullName evidence="3">CpaF family protein</fullName>
    </submittedName>
</protein>
<dbReference type="Pfam" id="PF00437">
    <property type="entry name" value="T2SSE"/>
    <property type="match status" value="1"/>
</dbReference>
<dbReference type="PANTHER" id="PTHR30486:SF6">
    <property type="entry name" value="TYPE IV PILUS RETRACTATION ATPASE PILT"/>
    <property type="match status" value="1"/>
</dbReference>
<dbReference type="EMBL" id="PDYF01000012">
    <property type="protein sequence ID" value="PHU34778.1"/>
    <property type="molecule type" value="Genomic_DNA"/>
</dbReference>
<reference evidence="3 4" key="2">
    <citation type="submission" date="2017-10" db="EMBL/GenBank/DDBJ databases">
        <authorList>
            <person name="Banno H."/>
            <person name="Chua N.-H."/>
        </authorList>
    </citation>
    <scope>NUCLEOTIDE SEQUENCE [LARGE SCALE GENOMIC DNA]</scope>
    <source>
        <strain evidence="3 4">JK626</strain>
    </source>
</reference>
<dbReference type="InterPro" id="IPR027417">
    <property type="entry name" value="P-loop_NTPase"/>
</dbReference>
<reference evidence="3 4" key="1">
    <citation type="submission" date="2017-10" db="EMBL/GenBank/DDBJ databases">
        <title>Resolving the taxonomy of Roseburia spp., Eubacterium rectale and Agathobacter spp. through phylogenomic analysis.</title>
        <authorList>
            <person name="Sheridan P.O."/>
            <person name="Walker A.W."/>
            <person name="Duncan S.H."/>
            <person name="Scott K.P."/>
            <person name="Toole P.W.O."/>
            <person name="Luis P."/>
            <person name="Flint H.J."/>
        </authorList>
    </citation>
    <scope>NUCLEOTIDE SEQUENCE [LARGE SCALE GENOMIC DNA]</scope>
    <source>
        <strain evidence="3 4">JK626</strain>
    </source>
</reference>
<accession>A0A2G3DUT6</accession>
<evidence type="ECO:0000256" key="1">
    <source>
        <dbReference type="ARBA" id="ARBA00006611"/>
    </source>
</evidence>
<dbReference type="AlphaFoldDB" id="A0A2G3DUT6"/>
<dbReference type="GO" id="GO:0016887">
    <property type="term" value="F:ATP hydrolysis activity"/>
    <property type="evidence" value="ECO:0007669"/>
    <property type="project" value="InterPro"/>
</dbReference>
<dbReference type="InterPro" id="IPR050921">
    <property type="entry name" value="T4SS_GSP_E_ATPase"/>
</dbReference>
<dbReference type="PANTHER" id="PTHR30486">
    <property type="entry name" value="TWITCHING MOTILITY PROTEIN PILT"/>
    <property type="match status" value="1"/>
</dbReference>
<comment type="similarity">
    <text evidence="1">Belongs to the GSP E family.</text>
</comment>
<proteinExistence type="inferred from homology"/>
<feature type="domain" description="Bacterial type II secretion system protein E" evidence="2">
    <location>
        <begin position="220"/>
        <end position="382"/>
    </location>
</feature>
<evidence type="ECO:0000313" key="4">
    <source>
        <dbReference type="Proteomes" id="UP000225889"/>
    </source>
</evidence>
<dbReference type="Proteomes" id="UP000225889">
    <property type="component" value="Unassembled WGS sequence"/>
</dbReference>
<comment type="caution">
    <text evidence="3">The sequence shown here is derived from an EMBL/GenBank/DDBJ whole genome shotgun (WGS) entry which is preliminary data.</text>
</comment>
<evidence type="ECO:0000259" key="2">
    <source>
        <dbReference type="Pfam" id="PF00437"/>
    </source>
</evidence>
<name>A0A2G3DUT6_9FIRM</name>
<gene>
    <name evidence="3" type="ORF">CSX01_08295</name>
</gene>
<dbReference type="Gene3D" id="3.40.50.300">
    <property type="entry name" value="P-loop containing nucleotide triphosphate hydrolases"/>
    <property type="match status" value="1"/>
</dbReference>
<evidence type="ECO:0000313" key="3">
    <source>
        <dbReference type="EMBL" id="PHU34778.1"/>
    </source>
</evidence>